<dbReference type="PRINTS" id="PR01041">
    <property type="entry name" value="TRNASYNTHMET"/>
</dbReference>
<dbReference type="PANTHER" id="PTHR43326:SF1">
    <property type="entry name" value="METHIONINE--TRNA LIGASE, MITOCHONDRIAL"/>
    <property type="match status" value="1"/>
</dbReference>
<evidence type="ECO:0000313" key="13">
    <source>
        <dbReference type="EMBL" id="OGI65799.1"/>
    </source>
</evidence>
<evidence type="ECO:0000256" key="4">
    <source>
        <dbReference type="ARBA" id="ARBA00022598"/>
    </source>
</evidence>
<gene>
    <name evidence="13" type="ORF">A2647_00265</name>
</gene>
<dbReference type="Gene3D" id="1.10.730.10">
    <property type="entry name" value="Isoleucyl-tRNA Synthetase, Domain 1"/>
    <property type="match status" value="1"/>
</dbReference>
<dbReference type="AlphaFoldDB" id="A0A1F6V8H7"/>
<comment type="catalytic activity">
    <reaction evidence="10">
        <text>tRNA(Met) + L-methionine + ATP = L-methionyl-tRNA(Met) + AMP + diphosphate</text>
        <dbReference type="Rhea" id="RHEA:13481"/>
        <dbReference type="Rhea" id="RHEA-COMP:9667"/>
        <dbReference type="Rhea" id="RHEA-COMP:9698"/>
        <dbReference type="ChEBI" id="CHEBI:30616"/>
        <dbReference type="ChEBI" id="CHEBI:33019"/>
        <dbReference type="ChEBI" id="CHEBI:57844"/>
        <dbReference type="ChEBI" id="CHEBI:78442"/>
        <dbReference type="ChEBI" id="CHEBI:78530"/>
        <dbReference type="ChEBI" id="CHEBI:456215"/>
        <dbReference type="EC" id="6.1.1.10"/>
    </reaction>
</comment>
<comment type="function">
    <text evidence="1">Is required not only for elongation of protein synthesis but also for the initiation of all mRNA translation through initiator tRNA(fMet) aminoacylation.</text>
</comment>
<protein>
    <recommendedName>
        <fullName evidence="3">Methionine--tRNA ligase</fullName>
        <ecNumber evidence="2">6.1.1.10</ecNumber>
    </recommendedName>
    <alternativeName>
        <fullName evidence="9">Methionyl-tRNA synthetase</fullName>
    </alternativeName>
</protein>
<evidence type="ECO:0000256" key="1">
    <source>
        <dbReference type="ARBA" id="ARBA00003314"/>
    </source>
</evidence>
<dbReference type="InterPro" id="IPR015413">
    <property type="entry name" value="Methionyl/Leucyl_tRNA_Synth"/>
</dbReference>
<dbReference type="EMBL" id="MFTP01000012">
    <property type="protein sequence ID" value="OGI65799.1"/>
    <property type="molecule type" value="Genomic_DNA"/>
</dbReference>
<evidence type="ECO:0000256" key="11">
    <source>
        <dbReference type="RuleBase" id="RU363039"/>
    </source>
</evidence>
<dbReference type="Pfam" id="PF09334">
    <property type="entry name" value="tRNA-synt_1g"/>
    <property type="match status" value="1"/>
</dbReference>
<dbReference type="Gene3D" id="2.170.220.10">
    <property type="match status" value="1"/>
</dbReference>
<evidence type="ECO:0000256" key="9">
    <source>
        <dbReference type="ARBA" id="ARBA00030904"/>
    </source>
</evidence>
<sequence length="494" mass="57038">MSSNKKSFYITTTIPYVNAEPHIGFALELAQSDAIARYQRLLGRDVFFSTGTDEHGQKIWEASQKEGKDTQDYVDKYAQNYLDLKKTLNLSNDNFIRTTDPLHTKAVQEFWRLCEAKGDIYKKKYKGLYCVGCEKFITKKDLVNGKCEFHPTLTPQVVEEENYFFRLSKYKEKLLEYLSTEKVIIPEWRRKEAMDFVENDMEDFSISRNKTRFSWGVPIPGDENQVMYVWFDAFVNYISTLGWSGVSPSPLQGEGRDEVNDFEKFWMKGEKVQTAGKDMVKFQSVMWQGMLMSAGLPTTDTIVYHGFITGEGGIKMSKSIGNVINPVEIVKEYGTDALRYFLLREISPFEDSPFTMERFKDAYNANLANGLGNLVSRVMKMAEDNLEAPVIIEDKNLKFDTMVSSQIQSFDLKLGMDIVWGNISEIDEFIQRLEPFKLVKTDPEKGKELIQKFVKMLFNVSVQLAPFLPETSEKIQKLIKENKKPKEPLFLRKD</sequence>
<evidence type="ECO:0000256" key="5">
    <source>
        <dbReference type="ARBA" id="ARBA00022741"/>
    </source>
</evidence>
<comment type="caution">
    <text evidence="13">The sequence shown here is derived from an EMBL/GenBank/DDBJ whole genome shotgun (WGS) entry which is preliminary data.</text>
</comment>
<evidence type="ECO:0000259" key="12">
    <source>
        <dbReference type="Pfam" id="PF09334"/>
    </source>
</evidence>
<name>A0A1F6V8H7_9BACT</name>
<proteinExistence type="inferred from homology"/>
<keyword evidence="4 11" id="KW-0436">Ligase</keyword>
<accession>A0A1F6V8H7</accession>
<reference evidence="13 14" key="1">
    <citation type="journal article" date="2016" name="Nat. Commun.">
        <title>Thousands of microbial genomes shed light on interconnected biogeochemical processes in an aquifer system.</title>
        <authorList>
            <person name="Anantharaman K."/>
            <person name="Brown C.T."/>
            <person name="Hug L.A."/>
            <person name="Sharon I."/>
            <person name="Castelle C.J."/>
            <person name="Probst A.J."/>
            <person name="Thomas B.C."/>
            <person name="Singh A."/>
            <person name="Wilkins M.J."/>
            <person name="Karaoz U."/>
            <person name="Brodie E.L."/>
            <person name="Williams K.H."/>
            <person name="Hubbard S.S."/>
            <person name="Banfield J.F."/>
        </authorList>
    </citation>
    <scope>NUCLEOTIDE SEQUENCE [LARGE SCALE GENOMIC DNA]</scope>
</reference>
<evidence type="ECO:0000256" key="7">
    <source>
        <dbReference type="ARBA" id="ARBA00022917"/>
    </source>
</evidence>
<dbReference type="GO" id="GO:0005524">
    <property type="term" value="F:ATP binding"/>
    <property type="evidence" value="ECO:0007669"/>
    <property type="project" value="UniProtKB-KW"/>
</dbReference>
<organism evidence="13 14">
    <name type="scientific">Candidatus Nomurabacteria bacterium RIFCSPHIGHO2_01_FULL_40_24b</name>
    <dbReference type="NCBI Taxonomy" id="1801739"/>
    <lineage>
        <taxon>Bacteria</taxon>
        <taxon>Candidatus Nomuraibacteriota</taxon>
    </lineage>
</organism>
<dbReference type="InterPro" id="IPR033911">
    <property type="entry name" value="MetRS_core"/>
</dbReference>
<dbReference type="InterPro" id="IPR009080">
    <property type="entry name" value="tRNAsynth_Ia_anticodon-bd"/>
</dbReference>
<dbReference type="SUPFAM" id="SSF52374">
    <property type="entry name" value="Nucleotidylyl transferase"/>
    <property type="match status" value="1"/>
</dbReference>
<comment type="similarity">
    <text evidence="11">Belongs to the class-I aminoacyl-tRNA synthetase family.</text>
</comment>
<keyword evidence="8 11" id="KW-0030">Aminoacyl-tRNA synthetase</keyword>
<dbReference type="GO" id="GO:0004825">
    <property type="term" value="F:methionine-tRNA ligase activity"/>
    <property type="evidence" value="ECO:0007669"/>
    <property type="project" value="UniProtKB-EC"/>
</dbReference>
<dbReference type="EC" id="6.1.1.10" evidence="2"/>
<keyword evidence="5 11" id="KW-0547">Nucleotide-binding</keyword>
<dbReference type="PANTHER" id="PTHR43326">
    <property type="entry name" value="METHIONYL-TRNA SYNTHETASE"/>
    <property type="match status" value="1"/>
</dbReference>
<evidence type="ECO:0000256" key="6">
    <source>
        <dbReference type="ARBA" id="ARBA00022840"/>
    </source>
</evidence>
<keyword evidence="7 11" id="KW-0648">Protein biosynthesis</keyword>
<dbReference type="CDD" id="cd00814">
    <property type="entry name" value="MetRS_core"/>
    <property type="match status" value="1"/>
</dbReference>
<dbReference type="GO" id="GO:0006431">
    <property type="term" value="P:methionyl-tRNA aminoacylation"/>
    <property type="evidence" value="ECO:0007669"/>
    <property type="project" value="InterPro"/>
</dbReference>
<dbReference type="NCBIfam" id="TIGR00398">
    <property type="entry name" value="metG"/>
    <property type="match status" value="1"/>
</dbReference>
<evidence type="ECO:0000313" key="14">
    <source>
        <dbReference type="Proteomes" id="UP000177370"/>
    </source>
</evidence>
<dbReference type="InterPro" id="IPR014758">
    <property type="entry name" value="Met-tRNA_synth"/>
</dbReference>
<evidence type="ECO:0000256" key="3">
    <source>
        <dbReference type="ARBA" id="ARBA00018753"/>
    </source>
</evidence>
<dbReference type="SUPFAM" id="SSF47323">
    <property type="entry name" value="Anticodon-binding domain of a subclass of class I aminoacyl-tRNA synthetases"/>
    <property type="match status" value="1"/>
</dbReference>
<dbReference type="Gene3D" id="3.40.50.620">
    <property type="entry name" value="HUPs"/>
    <property type="match status" value="1"/>
</dbReference>
<evidence type="ECO:0000256" key="10">
    <source>
        <dbReference type="ARBA" id="ARBA00047364"/>
    </source>
</evidence>
<dbReference type="FunFam" id="2.170.220.10:FF:000001">
    <property type="entry name" value="methionine--tRNA ligase, mitochondrial"/>
    <property type="match status" value="1"/>
</dbReference>
<dbReference type="Proteomes" id="UP000177370">
    <property type="component" value="Unassembled WGS sequence"/>
</dbReference>
<dbReference type="InterPro" id="IPR023457">
    <property type="entry name" value="Met-tRNA_synth_2"/>
</dbReference>
<feature type="domain" description="Methionyl/Leucyl tRNA synthetase" evidence="12">
    <location>
        <begin position="140"/>
        <end position="379"/>
    </location>
</feature>
<evidence type="ECO:0000256" key="2">
    <source>
        <dbReference type="ARBA" id="ARBA00012838"/>
    </source>
</evidence>
<keyword evidence="6 11" id="KW-0067">ATP-binding</keyword>
<dbReference type="InterPro" id="IPR014729">
    <property type="entry name" value="Rossmann-like_a/b/a_fold"/>
</dbReference>
<evidence type="ECO:0000256" key="8">
    <source>
        <dbReference type="ARBA" id="ARBA00023146"/>
    </source>
</evidence>